<reference evidence="12" key="1">
    <citation type="submission" date="2025-08" db="UniProtKB">
        <authorList>
            <consortium name="Ensembl"/>
        </authorList>
    </citation>
    <scope>IDENTIFICATION</scope>
</reference>
<dbReference type="Pfam" id="PF25600">
    <property type="entry name" value="TRIM_CC"/>
    <property type="match status" value="1"/>
</dbReference>
<dbReference type="Pfam" id="PF15227">
    <property type="entry name" value="zf-C3HC4_4"/>
    <property type="match status" value="1"/>
</dbReference>
<dbReference type="SMART" id="SM00589">
    <property type="entry name" value="PRY"/>
    <property type="match status" value="1"/>
</dbReference>
<dbReference type="PROSITE" id="PS00518">
    <property type="entry name" value="ZF_RING_1"/>
    <property type="match status" value="1"/>
</dbReference>
<sequence length="578" mass="67328">MAESSISVAQGQFNCSICLDLLKDPVTLNCGHSYCKSCITGCWDQDDQKGVYSCPQCRQTFTPRPVLGKNTMLAEVVENLRKRKLQTIQLDDYYGKPGDGECDVCTEEKNKAIKSCLVCLESYCQNHFEHHEEFHSKKRHKMTDATGQLREMICTLHDRLLEMYCRTDQCCICVLCMLDEHKKHETVSPAEERTEKQKLLEETQRTFQQKIQEKETELEELRETVESHKRSAQTAVEDSERIFTELIRSIERSRSEVTQLIRDQEKFLISQAKGLLKQMKQEIEDLKRRDTELEQLSHTDHHIHFLQSFQSLSVSPGSTDSPSIIFSSRLSFDDVGKSVSDLREKLEHFCREEMEKIHSKAKYIEIIPTPELKTRDEFLQYFFQFTVDSNTVHKNLQLSKGDRVITYTDTDQPYPDHPDRFDTLQQVLCRESVCGRSYWEVEWSGRVEITVSYKSISRKGHDDDDDDDDEDKNEDHEEDDTNYDRCEFGRNDQSWCLFCSDSSYSFWHHNKGIKLPEVSSSSRIGVYVDHCAGTLSFYSVSDTMTLIHRVHTTFTQPLYPGFEIFDDSILKLCEISKY</sequence>
<dbReference type="Pfam" id="PF00643">
    <property type="entry name" value="zf-B_box"/>
    <property type="match status" value="1"/>
</dbReference>
<evidence type="ECO:0000256" key="7">
    <source>
        <dbReference type="SAM" id="Coils"/>
    </source>
</evidence>
<feature type="region of interest" description="Disordered" evidence="8">
    <location>
        <begin position="457"/>
        <end position="483"/>
    </location>
</feature>
<feature type="domain" description="B box-type" evidence="10">
    <location>
        <begin position="149"/>
        <end position="189"/>
    </location>
</feature>
<dbReference type="PROSITE" id="PS50188">
    <property type="entry name" value="B302_SPRY"/>
    <property type="match status" value="1"/>
</dbReference>
<dbReference type="PRINTS" id="PR01407">
    <property type="entry name" value="BUTYPHLNCDUF"/>
</dbReference>
<dbReference type="InterPro" id="IPR001841">
    <property type="entry name" value="Znf_RING"/>
</dbReference>
<dbReference type="InterPro" id="IPR001870">
    <property type="entry name" value="B30.2/SPRY"/>
</dbReference>
<evidence type="ECO:0000256" key="5">
    <source>
        <dbReference type="ARBA" id="ARBA00022859"/>
    </source>
</evidence>
<feature type="domain" description="RING-type" evidence="9">
    <location>
        <begin position="15"/>
        <end position="58"/>
    </location>
</feature>
<evidence type="ECO:0000313" key="12">
    <source>
        <dbReference type="Ensembl" id="ENSCCRP00020018629.1"/>
    </source>
</evidence>
<keyword evidence="4" id="KW-0862">Zinc</keyword>
<evidence type="ECO:0000256" key="2">
    <source>
        <dbReference type="ARBA" id="ARBA00022723"/>
    </source>
</evidence>
<dbReference type="PROSITE" id="PS50089">
    <property type="entry name" value="ZF_RING_2"/>
    <property type="match status" value="1"/>
</dbReference>
<accession>A0A8C2CY75</accession>
<evidence type="ECO:0000256" key="1">
    <source>
        <dbReference type="ARBA" id="ARBA00022588"/>
    </source>
</evidence>
<dbReference type="InterPro" id="IPR000315">
    <property type="entry name" value="Znf_B-box"/>
</dbReference>
<feature type="compositionally biased region" description="Acidic residues" evidence="8">
    <location>
        <begin position="463"/>
        <end position="481"/>
    </location>
</feature>
<dbReference type="Gene3D" id="4.10.830.40">
    <property type="match status" value="1"/>
</dbReference>
<dbReference type="GO" id="GO:0045087">
    <property type="term" value="P:innate immune response"/>
    <property type="evidence" value="ECO:0007669"/>
    <property type="project" value="UniProtKB-KW"/>
</dbReference>
<dbReference type="Gene3D" id="3.30.40.10">
    <property type="entry name" value="Zinc/RING finger domain, C3HC4 (zinc finger)"/>
    <property type="match status" value="1"/>
</dbReference>
<feature type="coiled-coil region" evidence="7">
    <location>
        <begin position="269"/>
        <end position="296"/>
    </location>
</feature>
<dbReference type="InterPro" id="IPR003877">
    <property type="entry name" value="SPRY_dom"/>
</dbReference>
<dbReference type="InterPro" id="IPR006574">
    <property type="entry name" value="PRY"/>
</dbReference>
<evidence type="ECO:0000256" key="3">
    <source>
        <dbReference type="ARBA" id="ARBA00022771"/>
    </source>
</evidence>
<dbReference type="InterPro" id="IPR058030">
    <property type="entry name" value="TRIM8/14/16/25/29/45/65_CC"/>
</dbReference>
<dbReference type="SUPFAM" id="SSF57850">
    <property type="entry name" value="RING/U-box"/>
    <property type="match status" value="1"/>
</dbReference>
<dbReference type="Ensembl" id="ENSCCRT00020020459.1">
    <property type="protein sequence ID" value="ENSCCRP00020018629.1"/>
    <property type="gene ID" value="ENSCCRG00020008822.1"/>
</dbReference>
<keyword evidence="1" id="KW-0399">Innate immunity</keyword>
<feature type="domain" description="B30.2/SPRY" evidence="11">
    <location>
        <begin position="365"/>
        <end position="578"/>
    </location>
</feature>
<dbReference type="GO" id="GO:0008270">
    <property type="term" value="F:zinc ion binding"/>
    <property type="evidence" value="ECO:0007669"/>
    <property type="project" value="UniProtKB-KW"/>
</dbReference>
<evidence type="ECO:0000259" key="11">
    <source>
        <dbReference type="PROSITE" id="PS50188"/>
    </source>
</evidence>
<dbReference type="AlphaFoldDB" id="A0A8C2CY75"/>
<dbReference type="InterPro" id="IPR017907">
    <property type="entry name" value="Znf_RING_CS"/>
</dbReference>
<dbReference type="InterPro" id="IPR013320">
    <property type="entry name" value="ConA-like_dom_sf"/>
</dbReference>
<dbReference type="InterPro" id="IPR051051">
    <property type="entry name" value="E3_ubiq-ligase_TRIM/RNF"/>
</dbReference>
<dbReference type="InterPro" id="IPR003879">
    <property type="entry name" value="Butyrophylin_SPRY"/>
</dbReference>
<proteinExistence type="predicted"/>
<keyword evidence="7" id="KW-0175">Coiled coil</keyword>
<dbReference type="CDD" id="cd19769">
    <property type="entry name" value="Bbox2_TRIM16-like"/>
    <property type="match status" value="1"/>
</dbReference>
<feature type="coiled-coil region" evidence="7">
    <location>
        <begin position="200"/>
        <end position="238"/>
    </location>
</feature>
<dbReference type="GO" id="GO:0005737">
    <property type="term" value="C:cytoplasm"/>
    <property type="evidence" value="ECO:0007669"/>
    <property type="project" value="UniProtKB-ARBA"/>
</dbReference>
<keyword evidence="2" id="KW-0479">Metal-binding</keyword>
<dbReference type="SUPFAM" id="SSF57845">
    <property type="entry name" value="B-box zinc-binding domain"/>
    <property type="match status" value="1"/>
</dbReference>
<name>A0A8C2CY75_CYPCA</name>
<dbReference type="InterPro" id="IPR043136">
    <property type="entry name" value="B30.2/SPRY_sf"/>
</dbReference>
<dbReference type="SUPFAM" id="SSF49899">
    <property type="entry name" value="Concanavalin A-like lectins/glucanases"/>
    <property type="match status" value="1"/>
</dbReference>
<protein>
    <submittedName>
        <fullName evidence="12">FinTRIM family, member 10</fullName>
    </submittedName>
</protein>
<evidence type="ECO:0000256" key="6">
    <source>
        <dbReference type="PROSITE-ProRule" id="PRU00024"/>
    </source>
</evidence>
<dbReference type="Pfam" id="PF13765">
    <property type="entry name" value="PRY"/>
    <property type="match status" value="1"/>
</dbReference>
<evidence type="ECO:0000259" key="9">
    <source>
        <dbReference type="PROSITE" id="PS50089"/>
    </source>
</evidence>
<evidence type="ECO:0000259" key="10">
    <source>
        <dbReference type="PROSITE" id="PS50119"/>
    </source>
</evidence>
<keyword evidence="5" id="KW-0391">Immunity</keyword>
<dbReference type="Proteomes" id="UP000694701">
    <property type="component" value="Unplaced"/>
</dbReference>
<evidence type="ECO:0000256" key="4">
    <source>
        <dbReference type="ARBA" id="ARBA00022833"/>
    </source>
</evidence>
<dbReference type="SMART" id="SM00184">
    <property type="entry name" value="RING"/>
    <property type="match status" value="1"/>
</dbReference>
<dbReference type="CDD" id="cd16040">
    <property type="entry name" value="SPRY_PRY_SNTX"/>
    <property type="match status" value="1"/>
</dbReference>
<evidence type="ECO:0000256" key="8">
    <source>
        <dbReference type="SAM" id="MobiDB-lite"/>
    </source>
</evidence>
<dbReference type="Gene3D" id="2.60.120.920">
    <property type="match status" value="1"/>
</dbReference>
<dbReference type="PANTHER" id="PTHR25465">
    <property type="entry name" value="B-BOX DOMAIN CONTAINING"/>
    <property type="match status" value="1"/>
</dbReference>
<dbReference type="Gene3D" id="3.30.160.60">
    <property type="entry name" value="Classic Zinc Finger"/>
    <property type="match status" value="1"/>
</dbReference>
<dbReference type="PROSITE" id="PS50119">
    <property type="entry name" value="ZF_BBOX"/>
    <property type="match status" value="1"/>
</dbReference>
<organism evidence="12 13">
    <name type="scientific">Cyprinus carpio</name>
    <name type="common">Common carp</name>
    <dbReference type="NCBI Taxonomy" id="7962"/>
    <lineage>
        <taxon>Eukaryota</taxon>
        <taxon>Metazoa</taxon>
        <taxon>Chordata</taxon>
        <taxon>Craniata</taxon>
        <taxon>Vertebrata</taxon>
        <taxon>Euteleostomi</taxon>
        <taxon>Actinopterygii</taxon>
        <taxon>Neopterygii</taxon>
        <taxon>Teleostei</taxon>
        <taxon>Ostariophysi</taxon>
        <taxon>Cypriniformes</taxon>
        <taxon>Cyprinidae</taxon>
        <taxon>Cyprininae</taxon>
        <taxon>Cyprinus</taxon>
    </lineage>
</organism>
<keyword evidence="3 6" id="KW-0863">Zinc-finger</keyword>
<dbReference type="InterPro" id="IPR013083">
    <property type="entry name" value="Znf_RING/FYVE/PHD"/>
</dbReference>
<dbReference type="PANTHER" id="PTHR25465:SF5">
    <property type="entry name" value="E3 UBIQUITIN_ISG15 LIGASE TRIM25-RELATED"/>
    <property type="match status" value="1"/>
</dbReference>
<dbReference type="SMART" id="SM00336">
    <property type="entry name" value="BBOX"/>
    <property type="match status" value="1"/>
</dbReference>
<dbReference type="Pfam" id="PF00622">
    <property type="entry name" value="SPRY"/>
    <property type="match status" value="1"/>
</dbReference>
<evidence type="ECO:0000313" key="13">
    <source>
        <dbReference type="Proteomes" id="UP000694701"/>
    </source>
</evidence>